<keyword evidence="3" id="KW-0813">Transport</keyword>
<gene>
    <name evidence="8" type="ORF">ARTV_0564</name>
</gene>
<protein>
    <recommendedName>
        <fullName evidence="9">Type III secretion system needle protein SsaG</fullName>
    </recommendedName>
</protein>
<evidence type="ECO:0000256" key="7">
    <source>
        <dbReference type="ARBA" id="ARBA00035658"/>
    </source>
</evidence>
<dbReference type="GO" id="GO:0030254">
    <property type="term" value="P:protein secretion by the type III secretion system"/>
    <property type="evidence" value="ECO:0007669"/>
    <property type="project" value="InterPro"/>
</dbReference>
<accession>A0A3B0MFM2</accession>
<dbReference type="InterPro" id="IPR037203">
    <property type="entry name" value="T3SS_needle-like_sf"/>
</dbReference>
<organism evidence="8">
    <name type="scientific">Arsenophonus endosymbiont of Trialeurodes vaporariorum</name>
    <dbReference type="NCBI Taxonomy" id="235567"/>
    <lineage>
        <taxon>Bacteria</taxon>
        <taxon>Pseudomonadati</taxon>
        <taxon>Pseudomonadota</taxon>
        <taxon>Gammaproteobacteria</taxon>
        <taxon>Enterobacterales</taxon>
        <taxon>Morganellaceae</taxon>
        <taxon>Arsenophonus</taxon>
    </lineage>
</organism>
<evidence type="ECO:0000256" key="6">
    <source>
        <dbReference type="ARBA" id="ARBA00023026"/>
    </source>
</evidence>
<dbReference type="Gene3D" id="1.20.58.90">
    <property type="match status" value="1"/>
</dbReference>
<dbReference type="EMBL" id="UFQR01000002">
    <property type="protein sequence ID" value="SSW94909.1"/>
    <property type="molecule type" value="Genomic_DNA"/>
</dbReference>
<reference evidence="8" key="1">
    <citation type="submission" date="2018-04" db="EMBL/GenBank/DDBJ databases">
        <authorList>
            <person name="Go L.Y."/>
            <person name="Mitchell J.A."/>
        </authorList>
    </citation>
    <scope>NUCLEOTIDE SEQUENCE</scope>
    <source>
        <strain evidence="8">ARTV</strain>
    </source>
</reference>
<evidence type="ECO:0008006" key="9">
    <source>
        <dbReference type="Google" id="ProtNLM"/>
    </source>
</evidence>
<comment type="similarity">
    <text evidence="7">Belongs to the SctF family.</text>
</comment>
<keyword evidence="5" id="KW-0653">Protein transport</keyword>
<evidence type="ECO:0000256" key="2">
    <source>
        <dbReference type="ARBA" id="ARBA00004613"/>
    </source>
</evidence>
<evidence type="ECO:0000256" key="3">
    <source>
        <dbReference type="ARBA" id="ARBA00022448"/>
    </source>
</evidence>
<dbReference type="NCBIfam" id="TIGR02105">
    <property type="entry name" value="III_needle"/>
    <property type="match status" value="1"/>
</dbReference>
<dbReference type="AlphaFoldDB" id="A0A3B0MFM2"/>
<dbReference type="InterPro" id="IPR011841">
    <property type="entry name" value="T3SS_needle_YscF"/>
</dbReference>
<comment type="subcellular location">
    <subcellularLocation>
        <location evidence="1">Cell surface</location>
    </subcellularLocation>
    <subcellularLocation>
        <location evidence="2">Secreted</location>
    </subcellularLocation>
</comment>
<dbReference type="GO" id="GO:0005576">
    <property type="term" value="C:extracellular region"/>
    <property type="evidence" value="ECO:0007669"/>
    <property type="project" value="UniProtKB-SubCell"/>
</dbReference>
<sequence length="71" mass="7775">MDFNAIINQLSQLSANAAGDIKSKIANADPSNPDQMLQMQFAVQQYSNFIGYESALIKVVKDMIQGIIAKI</sequence>
<keyword evidence="6" id="KW-0843">Virulence</keyword>
<evidence type="ECO:0000256" key="4">
    <source>
        <dbReference type="ARBA" id="ARBA00022525"/>
    </source>
</evidence>
<name>A0A3B0MFM2_9GAMM</name>
<dbReference type="GO" id="GO:0009986">
    <property type="term" value="C:cell surface"/>
    <property type="evidence" value="ECO:0007669"/>
    <property type="project" value="UniProtKB-SubCell"/>
</dbReference>
<dbReference type="Pfam" id="PF09392">
    <property type="entry name" value="T3SS_needle_F"/>
    <property type="match status" value="1"/>
</dbReference>
<proteinExistence type="inferred from homology"/>
<evidence type="ECO:0000313" key="8">
    <source>
        <dbReference type="EMBL" id="SSW94909.1"/>
    </source>
</evidence>
<dbReference type="GO" id="GO:0030257">
    <property type="term" value="C:type III protein secretion system complex"/>
    <property type="evidence" value="ECO:0007669"/>
    <property type="project" value="InterPro"/>
</dbReference>
<keyword evidence="4" id="KW-0964">Secreted</keyword>
<dbReference type="SUPFAM" id="SSF140129">
    <property type="entry name" value="MxiH-like"/>
    <property type="match status" value="1"/>
</dbReference>
<dbReference type="InterPro" id="IPR021123">
    <property type="entry name" value="T3SS_needle-like"/>
</dbReference>
<evidence type="ECO:0000256" key="5">
    <source>
        <dbReference type="ARBA" id="ARBA00022927"/>
    </source>
</evidence>
<evidence type="ECO:0000256" key="1">
    <source>
        <dbReference type="ARBA" id="ARBA00004241"/>
    </source>
</evidence>